<feature type="non-terminal residue" evidence="2">
    <location>
        <position position="1"/>
    </location>
</feature>
<evidence type="ECO:0000313" key="3">
    <source>
        <dbReference type="Proteomes" id="UP000094527"/>
    </source>
</evidence>
<proteinExistence type="predicted"/>
<sequence>QSNFQIFGVPCTFRNITIQKEAPILATPEMSSAWNDAWMTFAYTASILGWIGAFIILILWVISYNIMNSWMGRQSGRGVVITDDVVKSAKRYDETGTLDDSNSDSE</sequence>
<reference evidence="2 3" key="1">
    <citation type="journal article" date="2016" name="Genome Biol. Evol.">
        <title>Gene Family Evolution Reflects Adaptation to Soil Environmental Stressors in the Genome of the Collembolan Orchesella cincta.</title>
        <authorList>
            <person name="Faddeeva-Vakhrusheva A."/>
            <person name="Derks M.F."/>
            <person name="Anvar S.Y."/>
            <person name="Agamennone V."/>
            <person name="Suring W."/>
            <person name="Smit S."/>
            <person name="van Straalen N.M."/>
            <person name="Roelofs D."/>
        </authorList>
    </citation>
    <scope>NUCLEOTIDE SEQUENCE [LARGE SCALE GENOMIC DNA]</scope>
    <source>
        <tissue evidence="2">Mixed pool</tissue>
    </source>
</reference>
<keyword evidence="1" id="KW-0472">Membrane</keyword>
<dbReference type="EMBL" id="LJIJ01000003">
    <property type="protein sequence ID" value="ODN06555.1"/>
    <property type="molecule type" value="Genomic_DNA"/>
</dbReference>
<gene>
    <name evidence="2" type="ORF">Ocin01_00134</name>
</gene>
<name>A0A1D2NN95_ORCCI</name>
<comment type="caution">
    <text evidence="2">The sequence shown here is derived from an EMBL/GenBank/DDBJ whole genome shotgun (WGS) entry which is preliminary data.</text>
</comment>
<keyword evidence="3" id="KW-1185">Reference proteome</keyword>
<keyword evidence="1" id="KW-1133">Transmembrane helix</keyword>
<dbReference type="Proteomes" id="UP000094527">
    <property type="component" value="Unassembled WGS sequence"/>
</dbReference>
<evidence type="ECO:0000313" key="2">
    <source>
        <dbReference type="EMBL" id="ODN06555.1"/>
    </source>
</evidence>
<evidence type="ECO:0000256" key="1">
    <source>
        <dbReference type="SAM" id="Phobius"/>
    </source>
</evidence>
<protein>
    <submittedName>
        <fullName evidence="2">Uncharacterized protein</fullName>
    </submittedName>
</protein>
<organism evidence="2 3">
    <name type="scientific">Orchesella cincta</name>
    <name type="common">Springtail</name>
    <name type="synonym">Podura cincta</name>
    <dbReference type="NCBI Taxonomy" id="48709"/>
    <lineage>
        <taxon>Eukaryota</taxon>
        <taxon>Metazoa</taxon>
        <taxon>Ecdysozoa</taxon>
        <taxon>Arthropoda</taxon>
        <taxon>Hexapoda</taxon>
        <taxon>Collembola</taxon>
        <taxon>Entomobryomorpha</taxon>
        <taxon>Entomobryoidea</taxon>
        <taxon>Orchesellidae</taxon>
        <taxon>Orchesellinae</taxon>
        <taxon>Orchesella</taxon>
    </lineage>
</organism>
<dbReference type="AlphaFoldDB" id="A0A1D2NN95"/>
<keyword evidence="1" id="KW-0812">Transmembrane</keyword>
<feature type="transmembrane region" description="Helical" evidence="1">
    <location>
        <begin position="41"/>
        <end position="67"/>
    </location>
</feature>
<accession>A0A1D2NN95</accession>